<dbReference type="EC" id="1.6.2.2" evidence="2"/>
<comment type="cofactor">
    <cofactor evidence="1 6">
        <name>FAD</name>
        <dbReference type="ChEBI" id="CHEBI:57692"/>
    </cofactor>
</comment>
<proteinExistence type="predicted"/>
<evidence type="ECO:0000256" key="4">
    <source>
        <dbReference type="ARBA" id="ARBA00022827"/>
    </source>
</evidence>
<dbReference type="InterPro" id="IPR001433">
    <property type="entry name" value="OxRdtase_FAD/NAD-bd"/>
</dbReference>
<evidence type="ECO:0000259" key="7">
    <source>
        <dbReference type="Pfam" id="PF00175"/>
    </source>
</evidence>
<feature type="binding site" evidence="6">
    <location>
        <position position="73"/>
    </location>
    <ligand>
        <name>FAD</name>
        <dbReference type="ChEBI" id="CHEBI:57692"/>
    </ligand>
</feature>
<evidence type="ECO:0000313" key="10">
    <source>
        <dbReference type="Proteomes" id="UP000585474"/>
    </source>
</evidence>
<dbReference type="SUPFAM" id="SSF52343">
    <property type="entry name" value="Ferredoxin reductase-like, C-terminal NADP-linked domain"/>
    <property type="match status" value="1"/>
</dbReference>
<feature type="binding site" evidence="6">
    <location>
        <position position="24"/>
    </location>
    <ligand>
        <name>FAD</name>
        <dbReference type="ChEBI" id="CHEBI:57692"/>
    </ligand>
</feature>
<protein>
    <recommendedName>
        <fullName evidence="2">cytochrome-b5 reductase</fullName>
        <ecNumber evidence="2">1.6.2.2</ecNumber>
    </recommendedName>
</protein>
<dbReference type="InterPro" id="IPR017938">
    <property type="entry name" value="Riboflavin_synthase-like_b-brl"/>
</dbReference>
<feature type="binding site" evidence="6">
    <location>
        <position position="32"/>
    </location>
    <ligand>
        <name>FAD</name>
        <dbReference type="ChEBI" id="CHEBI:57692"/>
    </ligand>
</feature>
<evidence type="ECO:0000259" key="8">
    <source>
        <dbReference type="Pfam" id="PF00970"/>
    </source>
</evidence>
<dbReference type="PRINTS" id="PR00406">
    <property type="entry name" value="CYTB5RDTASE"/>
</dbReference>
<organism evidence="9 10">
    <name type="scientific">Actinidia rufa</name>
    <dbReference type="NCBI Taxonomy" id="165716"/>
    <lineage>
        <taxon>Eukaryota</taxon>
        <taxon>Viridiplantae</taxon>
        <taxon>Streptophyta</taxon>
        <taxon>Embryophyta</taxon>
        <taxon>Tracheophyta</taxon>
        <taxon>Spermatophyta</taxon>
        <taxon>Magnoliopsida</taxon>
        <taxon>eudicotyledons</taxon>
        <taxon>Gunneridae</taxon>
        <taxon>Pentapetalae</taxon>
        <taxon>asterids</taxon>
        <taxon>Ericales</taxon>
        <taxon>Actinidiaceae</taxon>
        <taxon>Actinidia</taxon>
    </lineage>
</organism>
<sequence length="190" mass="20993">MCIVFRYTPISDPDSKGYFDLLIKVYPEGKMSQHFASLKPGDVVDVKGPIEKLRYTPNMKKHIGMIAGGTGITPMLQIIDAILRNPDDNTQIFYTVDNPSKDWNGGSGYITKDMVVKGLPGPSDDASNPWIATGIPFNSFVHSYHFLIQVCGPPGMMNHISGGKAKDWSQGEVSGILKELGYTEQMVYKF</sequence>
<evidence type="ECO:0000256" key="3">
    <source>
        <dbReference type="ARBA" id="ARBA00022630"/>
    </source>
</evidence>
<dbReference type="OrthoDB" id="432685at2759"/>
<keyword evidence="5" id="KW-0560">Oxidoreductase</keyword>
<feature type="domain" description="Oxidoreductase FAD/NAD(P)-binding" evidence="7">
    <location>
        <begin position="65"/>
        <end position="92"/>
    </location>
</feature>
<dbReference type="PANTHER" id="PTHR19370:SF171">
    <property type="entry name" value="NADH-CYTOCHROME B5 REDUCTASE 2"/>
    <property type="match status" value="1"/>
</dbReference>
<dbReference type="AlphaFoldDB" id="A0A7J0FM21"/>
<dbReference type="Pfam" id="PF00175">
    <property type="entry name" value="NAD_binding_1"/>
    <property type="match status" value="1"/>
</dbReference>
<reference evidence="9 10" key="1">
    <citation type="submission" date="2019-07" db="EMBL/GenBank/DDBJ databases">
        <title>De Novo Assembly of kiwifruit Actinidia rufa.</title>
        <authorList>
            <person name="Sugita-Konishi S."/>
            <person name="Sato K."/>
            <person name="Mori E."/>
            <person name="Abe Y."/>
            <person name="Kisaki G."/>
            <person name="Hamano K."/>
            <person name="Suezawa K."/>
            <person name="Otani M."/>
            <person name="Fukuda T."/>
            <person name="Manabe T."/>
            <person name="Gomi K."/>
            <person name="Tabuchi M."/>
            <person name="Akimitsu K."/>
            <person name="Kataoka I."/>
        </authorList>
    </citation>
    <scope>NUCLEOTIDE SEQUENCE [LARGE SCALE GENOMIC DNA]</scope>
    <source>
        <strain evidence="10">cv. Fuchu</strain>
    </source>
</reference>
<dbReference type="Proteomes" id="UP000585474">
    <property type="component" value="Unassembled WGS sequence"/>
</dbReference>
<dbReference type="SUPFAM" id="SSF63380">
    <property type="entry name" value="Riboflavin synthase domain-like"/>
    <property type="match status" value="1"/>
</dbReference>
<dbReference type="InterPro" id="IPR001834">
    <property type="entry name" value="CBR-like"/>
</dbReference>
<keyword evidence="10" id="KW-1185">Reference proteome</keyword>
<gene>
    <name evidence="9" type="ORF">Acr_13g0011710</name>
</gene>
<dbReference type="EMBL" id="BJWL01000013">
    <property type="protein sequence ID" value="GFY99771.1"/>
    <property type="molecule type" value="Genomic_DNA"/>
</dbReference>
<evidence type="ECO:0000313" key="9">
    <source>
        <dbReference type="EMBL" id="GFY99771.1"/>
    </source>
</evidence>
<dbReference type="CDD" id="cd06183">
    <property type="entry name" value="cyt_b5_reduct_like"/>
    <property type="match status" value="1"/>
</dbReference>
<evidence type="ECO:0000256" key="5">
    <source>
        <dbReference type="ARBA" id="ARBA00023002"/>
    </source>
</evidence>
<evidence type="ECO:0000256" key="1">
    <source>
        <dbReference type="ARBA" id="ARBA00001974"/>
    </source>
</evidence>
<dbReference type="Gene3D" id="2.40.30.10">
    <property type="entry name" value="Translation factors"/>
    <property type="match status" value="1"/>
</dbReference>
<feature type="binding site" evidence="6">
    <location>
        <position position="31"/>
    </location>
    <ligand>
        <name>FAD</name>
        <dbReference type="ChEBI" id="CHEBI:57692"/>
    </ligand>
</feature>
<feature type="binding site" evidence="6">
    <location>
        <position position="7"/>
    </location>
    <ligand>
        <name>FAD</name>
        <dbReference type="ChEBI" id="CHEBI:57692"/>
    </ligand>
</feature>
<name>A0A7J0FM21_9ERIC</name>
<feature type="domain" description="Flavoprotein pyridine nucleotide cytochrome reductase-like FAD-binding" evidence="8">
    <location>
        <begin position="6"/>
        <end position="55"/>
    </location>
</feature>
<evidence type="ECO:0000256" key="6">
    <source>
        <dbReference type="PIRSR" id="PIRSR601834-1"/>
    </source>
</evidence>
<dbReference type="Pfam" id="PF00970">
    <property type="entry name" value="FAD_binding_6"/>
    <property type="match status" value="1"/>
</dbReference>
<feature type="binding site" evidence="6">
    <location>
        <position position="22"/>
    </location>
    <ligand>
        <name>FAD</name>
        <dbReference type="ChEBI" id="CHEBI:57692"/>
    </ligand>
</feature>
<keyword evidence="3 6" id="KW-0285">Flavoprotein</keyword>
<evidence type="ECO:0000256" key="2">
    <source>
        <dbReference type="ARBA" id="ARBA00012011"/>
    </source>
</evidence>
<dbReference type="InterPro" id="IPR008333">
    <property type="entry name" value="Cbr1-like_FAD-bd_dom"/>
</dbReference>
<dbReference type="InterPro" id="IPR039261">
    <property type="entry name" value="FNR_nucleotide-bd"/>
</dbReference>
<keyword evidence="4 6" id="KW-0274">FAD</keyword>
<dbReference type="PANTHER" id="PTHR19370">
    <property type="entry name" value="NADH-CYTOCHROME B5 REDUCTASE"/>
    <property type="match status" value="1"/>
</dbReference>
<feature type="binding site" evidence="6">
    <location>
        <position position="30"/>
    </location>
    <ligand>
        <name>FAD</name>
        <dbReference type="ChEBI" id="CHEBI:57692"/>
    </ligand>
</feature>
<accession>A0A7J0FM21</accession>
<dbReference type="Gene3D" id="3.40.50.80">
    <property type="entry name" value="Nucleotide-binding domain of ferredoxin-NADP reductase (FNR) module"/>
    <property type="match status" value="2"/>
</dbReference>
<comment type="caution">
    <text evidence="9">The sequence shown here is derived from an EMBL/GenBank/DDBJ whole genome shotgun (WGS) entry which is preliminary data.</text>
</comment>
<dbReference type="GO" id="GO:0090524">
    <property type="term" value="F:cytochrome-b5 reductase activity, acting on NADH"/>
    <property type="evidence" value="ECO:0007669"/>
    <property type="project" value="UniProtKB-EC"/>
</dbReference>